<accession>A0A6P6NQE1</accession>
<feature type="region of interest" description="Disordered" evidence="1">
    <location>
        <begin position="175"/>
        <end position="214"/>
    </location>
</feature>
<feature type="non-terminal residue" evidence="4">
    <location>
        <position position="214"/>
    </location>
</feature>
<evidence type="ECO:0000313" key="3">
    <source>
        <dbReference type="Proteomes" id="UP000515129"/>
    </source>
</evidence>
<name>A0A6P6NQE1_CARAU</name>
<sequence>MSLSLGITSGQKHHLLWLMVICCVTCQITCSKMMIIGEDLTDTCFWSCNRSSCPAINLTCPLEYEILIGKFCIANVKYNTSSTGYCKSYRFNITNNEGKYEVRMDKMAINIEMWFVPNPSKCLTPEVLNSTGSTSSHIGTCQPQSSTDTTNPTTTTTTGSTITTTSPIIITISTTNPTTTTTTESTTFTSTNNLTNSSTTPSNTYNPNYLDPYK</sequence>
<proteinExistence type="predicted"/>
<feature type="compositionally biased region" description="Polar residues" evidence="1">
    <location>
        <begin position="134"/>
        <end position="144"/>
    </location>
</feature>
<dbReference type="KEGG" id="caua:113086142"/>
<organism evidence="3 4">
    <name type="scientific">Carassius auratus</name>
    <name type="common">Goldfish</name>
    <dbReference type="NCBI Taxonomy" id="7957"/>
    <lineage>
        <taxon>Eukaryota</taxon>
        <taxon>Metazoa</taxon>
        <taxon>Chordata</taxon>
        <taxon>Craniata</taxon>
        <taxon>Vertebrata</taxon>
        <taxon>Euteleostomi</taxon>
        <taxon>Actinopterygii</taxon>
        <taxon>Neopterygii</taxon>
        <taxon>Teleostei</taxon>
        <taxon>Ostariophysi</taxon>
        <taxon>Cypriniformes</taxon>
        <taxon>Cyprinidae</taxon>
        <taxon>Cyprininae</taxon>
        <taxon>Carassius</taxon>
    </lineage>
</organism>
<evidence type="ECO:0000256" key="1">
    <source>
        <dbReference type="SAM" id="MobiDB-lite"/>
    </source>
</evidence>
<feature type="compositionally biased region" description="Low complexity" evidence="1">
    <location>
        <begin position="145"/>
        <end position="161"/>
    </location>
</feature>
<dbReference type="AlphaFoldDB" id="A0A6P6NQE1"/>
<dbReference type="RefSeq" id="XP_026111122.1">
    <property type="nucleotide sequence ID" value="XM_026255337.1"/>
</dbReference>
<feature type="compositionally biased region" description="Low complexity" evidence="1">
    <location>
        <begin position="175"/>
        <end position="208"/>
    </location>
</feature>
<reference evidence="4" key="1">
    <citation type="submission" date="2025-08" db="UniProtKB">
        <authorList>
            <consortium name="RefSeq"/>
        </authorList>
    </citation>
    <scope>IDENTIFICATION</scope>
    <source>
        <strain evidence="4">Wakin</strain>
        <tissue evidence="4">Muscle</tissue>
    </source>
</reference>
<keyword evidence="3" id="KW-1185">Reference proteome</keyword>
<feature type="region of interest" description="Disordered" evidence="1">
    <location>
        <begin position="134"/>
        <end position="161"/>
    </location>
</feature>
<feature type="signal peptide" evidence="2">
    <location>
        <begin position="1"/>
        <end position="30"/>
    </location>
</feature>
<gene>
    <name evidence="4" type="primary">LOC113086142</name>
</gene>
<feature type="chain" id="PRO_5027807045" evidence="2">
    <location>
        <begin position="31"/>
        <end position="214"/>
    </location>
</feature>
<dbReference type="Proteomes" id="UP000515129">
    <property type="component" value="Unplaced"/>
</dbReference>
<evidence type="ECO:0000256" key="2">
    <source>
        <dbReference type="SAM" id="SignalP"/>
    </source>
</evidence>
<protein>
    <submittedName>
        <fullName evidence="4">G8 domain-containing protein DDB_G0286311-like</fullName>
    </submittedName>
</protein>
<dbReference type="GeneID" id="113086142"/>
<evidence type="ECO:0000313" key="4">
    <source>
        <dbReference type="RefSeq" id="XP_026111122.1"/>
    </source>
</evidence>
<keyword evidence="2" id="KW-0732">Signal</keyword>